<comment type="similarity">
    <text evidence="2">Belongs to the major facilitator superfamily.</text>
</comment>
<dbReference type="GO" id="GO:0005886">
    <property type="term" value="C:plasma membrane"/>
    <property type="evidence" value="ECO:0007669"/>
    <property type="project" value="UniProtKB-SubCell"/>
</dbReference>
<keyword evidence="7 8" id="KW-0472">Membrane</keyword>
<evidence type="ECO:0000256" key="5">
    <source>
        <dbReference type="ARBA" id="ARBA00022692"/>
    </source>
</evidence>
<comment type="subcellular location">
    <subcellularLocation>
        <location evidence="1">Cell membrane</location>
        <topology evidence="1">Multi-pass membrane protein</topology>
    </subcellularLocation>
</comment>
<reference evidence="9" key="1">
    <citation type="submission" date="2021-02" db="EMBL/GenBank/DDBJ databases">
        <authorList>
            <person name="Dougan E. K."/>
            <person name="Rhodes N."/>
            <person name="Thang M."/>
            <person name="Chan C."/>
        </authorList>
    </citation>
    <scope>NUCLEOTIDE SEQUENCE</scope>
</reference>
<keyword evidence="4" id="KW-1003">Cell membrane</keyword>
<feature type="transmembrane region" description="Helical" evidence="8">
    <location>
        <begin position="295"/>
        <end position="312"/>
    </location>
</feature>
<dbReference type="GO" id="GO:0015293">
    <property type="term" value="F:symporter activity"/>
    <property type="evidence" value="ECO:0007669"/>
    <property type="project" value="InterPro"/>
</dbReference>
<evidence type="ECO:0000256" key="2">
    <source>
        <dbReference type="ARBA" id="ARBA00008335"/>
    </source>
</evidence>
<dbReference type="Proteomes" id="UP000604046">
    <property type="component" value="Unassembled WGS sequence"/>
</dbReference>
<evidence type="ECO:0000256" key="4">
    <source>
        <dbReference type="ARBA" id="ARBA00022475"/>
    </source>
</evidence>
<dbReference type="InterPro" id="IPR018043">
    <property type="entry name" value="Na/Gal_symport_CS"/>
</dbReference>
<feature type="transmembrane region" description="Helical" evidence="8">
    <location>
        <begin position="117"/>
        <end position="143"/>
    </location>
</feature>
<accession>A0A812QTC8</accession>
<dbReference type="PANTHER" id="PTHR11328">
    <property type="entry name" value="MAJOR FACILITATOR SUPERFAMILY DOMAIN-CONTAINING PROTEIN"/>
    <property type="match status" value="1"/>
</dbReference>
<feature type="transmembrane region" description="Helical" evidence="8">
    <location>
        <begin position="249"/>
        <end position="275"/>
    </location>
</feature>
<dbReference type="OrthoDB" id="197206at2759"/>
<evidence type="ECO:0000256" key="3">
    <source>
        <dbReference type="ARBA" id="ARBA00022448"/>
    </source>
</evidence>
<evidence type="ECO:0000256" key="7">
    <source>
        <dbReference type="ARBA" id="ARBA00023136"/>
    </source>
</evidence>
<feature type="transmembrane region" description="Helical" evidence="8">
    <location>
        <begin position="197"/>
        <end position="219"/>
    </location>
</feature>
<gene>
    <name evidence="9" type="primary">xylP</name>
    <name evidence="9" type="ORF">SNAT2548_LOCUS21906</name>
</gene>
<keyword evidence="5 8" id="KW-0812">Transmembrane</keyword>
<feature type="transmembrane region" description="Helical" evidence="8">
    <location>
        <begin position="319"/>
        <end position="339"/>
    </location>
</feature>
<evidence type="ECO:0000256" key="6">
    <source>
        <dbReference type="ARBA" id="ARBA00022989"/>
    </source>
</evidence>
<organism evidence="9 10">
    <name type="scientific">Symbiodinium natans</name>
    <dbReference type="NCBI Taxonomy" id="878477"/>
    <lineage>
        <taxon>Eukaryota</taxon>
        <taxon>Sar</taxon>
        <taxon>Alveolata</taxon>
        <taxon>Dinophyceae</taxon>
        <taxon>Suessiales</taxon>
        <taxon>Symbiodiniaceae</taxon>
        <taxon>Symbiodinium</taxon>
    </lineage>
</organism>
<name>A0A812QTC8_9DINO</name>
<feature type="transmembrane region" description="Helical" evidence="8">
    <location>
        <begin position="431"/>
        <end position="454"/>
    </location>
</feature>
<feature type="transmembrane region" description="Helical" evidence="8">
    <location>
        <begin position="345"/>
        <end position="365"/>
    </location>
</feature>
<dbReference type="GO" id="GO:0006814">
    <property type="term" value="P:sodium ion transport"/>
    <property type="evidence" value="ECO:0007669"/>
    <property type="project" value="InterPro"/>
</dbReference>
<feature type="transmembrane region" description="Helical" evidence="8">
    <location>
        <begin position="92"/>
        <end position="111"/>
    </location>
</feature>
<dbReference type="Pfam" id="PF13347">
    <property type="entry name" value="MFS_2"/>
    <property type="match status" value="1"/>
</dbReference>
<dbReference type="InterPro" id="IPR036259">
    <property type="entry name" value="MFS_trans_sf"/>
</dbReference>
<keyword evidence="6 8" id="KW-1133">Transmembrane helix</keyword>
<evidence type="ECO:0000256" key="1">
    <source>
        <dbReference type="ARBA" id="ARBA00004651"/>
    </source>
</evidence>
<sequence>MASTGKAEIPPEDRIAVRDKCVVSLGNMVEVMVNWVIMGKLWLLVFNIGFGLSPAILGWLLLGFKTWDAAVDPIIGNLSDNTRTRWGRRRPYIVVFAIITGLVSPMLWFMGSDWSEFAQYAWIVVFGLLLYTSFSLWGMPYYSFMLELTPNYDERTRLCAYRTFFSKLTIPVGGLSVFLVSLPFFGENGESDVVNGVRHISVLMAILIIVFGTLPGVFVKERYYEKASSKAEKESLLKSLRKTFSCKPLWLLCGMVFFNILGTVSIVNLGTYLNLYLINDGQLFDASKIELWKDVTMMAVGIAALPAWVWLSEKSDKKLSMAIVLLSAFVGQWMAYYCINPEYPYLQLIPAAFGSAITGSLWLIVPSMTADIADYDEKHTGLRREGSLNAVFSLSVHVAFALGAGLSGVLIDMTGFDVDLGKEQPAEVLDAMFNTYIWFPIVIWIISLVFLALYQLDRNKLKDIRAELEARRGKL</sequence>
<dbReference type="EMBL" id="CAJNDS010002267">
    <property type="protein sequence ID" value="CAE7402523.1"/>
    <property type="molecule type" value="Genomic_DNA"/>
</dbReference>
<feature type="transmembrane region" description="Helical" evidence="8">
    <location>
        <begin position="164"/>
        <end position="185"/>
    </location>
</feature>
<evidence type="ECO:0000256" key="8">
    <source>
        <dbReference type="SAM" id="Phobius"/>
    </source>
</evidence>
<feature type="transmembrane region" description="Helical" evidence="8">
    <location>
        <begin position="41"/>
        <end position="62"/>
    </location>
</feature>
<dbReference type="PANTHER" id="PTHR11328:SF24">
    <property type="entry name" value="MAJOR FACILITATOR SUPERFAMILY (MFS) PROFILE DOMAIN-CONTAINING PROTEIN"/>
    <property type="match status" value="1"/>
</dbReference>
<comment type="caution">
    <text evidence="9">The sequence shown here is derived from an EMBL/GenBank/DDBJ whole genome shotgun (WGS) entry which is preliminary data.</text>
</comment>
<dbReference type="AlphaFoldDB" id="A0A812QTC8"/>
<keyword evidence="3" id="KW-0813">Transport</keyword>
<dbReference type="Gene3D" id="1.20.1250.20">
    <property type="entry name" value="MFS general substrate transporter like domains"/>
    <property type="match status" value="2"/>
</dbReference>
<feature type="transmembrane region" description="Helical" evidence="8">
    <location>
        <begin position="386"/>
        <end position="411"/>
    </location>
</feature>
<dbReference type="SUPFAM" id="SSF103473">
    <property type="entry name" value="MFS general substrate transporter"/>
    <property type="match status" value="1"/>
</dbReference>
<dbReference type="InterPro" id="IPR039672">
    <property type="entry name" value="MFS_2"/>
</dbReference>
<evidence type="ECO:0000313" key="10">
    <source>
        <dbReference type="Proteomes" id="UP000604046"/>
    </source>
</evidence>
<dbReference type="PROSITE" id="PS00872">
    <property type="entry name" value="NA_GALACTOSIDE_SYMP"/>
    <property type="match status" value="1"/>
</dbReference>
<protein>
    <submittedName>
        <fullName evidence="9">XylP protein</fullName>
    </submittedName>
</protein>
<evidence type="ECO:0000313" key="9">
    <source>
        <dbReference type="EMBL" id="CAE7402523.1"/>
    </source>
</evidence>
<keyword evidence="10" id="KW-1185">Reference proteome</keyword>
<dbReference type="GO" id="GO:0008643">
    <property type="term" value="P:carbohydrate transport"/>
    <property type="evidence" value="ECO:0007669"/>
    <property type="project" value="InterPro"/>
</dbReference>
<proteinExistence type="inferred from homology"/>